<reference evidence="1 2" key="1">
    <citation type="submission" date="2013-09" db="EMBL/GenBank/DDBJ databases">
        <title>Complete genome sequence of Spiroplasma mirum suckling mouse cataract agent.</title>
        <authorList>
            <person name="Landry C.A."/>
            <person name="Bastian F.O."/>
            <person name="Thune R.L."/>
        </authorList>
    </citation>
    <scope>NUCLEOTIDE SEQUENCE [LARGE SCALE GENOMIC DNA]</scope>
    <source>
        <strain evidence="1 2">SMCA</strain>
    </source>
</reference>
<dbReference type="KEGG" id="smir:SMM_0487"/>
<gene>
    <name evidence="1" type="ORF">P344_02895</name>
</gene>
<dbReference type="EMBL" id="CP006720">
    <property type="protein sequence ID" value="AHI57923.1"/>
    <property type="molecule type" value="Genomic_DNA"/>
</dbReference>
<evidence type="ECO:0000313" key="1">
    <source>
        <dbReference type="EMBL" id="AHI57923.1"/>
    </source>
</evidence>
<keyword evidence="2" id="KW-1185">Reference proteome</keyword>
<evidence type="ECO:0000313" key="2">
    <source>
        <dbReference type="Proteomes" id="UP000019260"/>
    </source>
</evidence>
<dbReference type="OrthoDB" id="9804478at2"/>
<dbReference type="HOGENOM" id="CLU_2371362_0_0_14"/>
<dbReference type="Proteomes" id="UP000019260">
    <property type="component" value="Chromosome"/>
</dbReference>
<dbReference type="KEGG" id="smia:P344_02895"/>
<dbReference type="Gene3D" id="1.10.8.60">
    <property type="match status" value="1"/>
</dbReference>
<accession>W0GKX6</accession>
<protein>
    <submittedName>
        <fullName evidence="1">Uncharacterized protein</fullName>
    </submittedName>
</protein>
<dbReference type="AlphaFoldDB" id="W0GKX6"/>
<dbReference type="RefSeq" id="WP_025317279.1">
    <property type="nucleotide sequence ID" value="NZ_CP002082.1"/>
</dbReference>
<proteinExistence type="predicted"/>
<dbReference type="PATRIC" id="fig|838561.3.peg.561"/>
<sequence>MEKYHLILAADVIAYLATFTRNNPRQAINLLKYVHDYSLVVNKNNLTLPEVQDILTNLNYAPAGLNRLEINYLLTINELFGTDPTGWFGFPKSSY</sequence>
<name>W0GKX6_9MOLU</name>
<organism evidence="1 2">
    <name type="scientific">Spiroplasma mirum ATCC 29335</name>
    <dbReference type="NCBI Taxonomy" id="838561"/>
    <lineage>
        <taxon>Bacteria</taxon>
        <taxon>Bacillati</taxon>
        <taxon>Mycoplasmatota</taxon>
        <taxon>Mollicutes</taxon>
        <taxon>Entomoplasmatales</taxon>
        <taxon>Spiroplasmataceae</taxon>
        <taxon>Spiroplasma</taxon>
    </lineage>
</organism>